<keyword evidence="15" id="KW-1185">Reference proteome</keyword>
<keyword evidence="6" id="KW-0677">Repeat</keyword>
<organism evidence="14 15">
    <name type="scientific">Engystomops pustulosus</name>
    <name type="common">Tungara frog</name>
    <name type="synonym">Physalaemus pustulosus</name>
    <dbReference type="NCBI Taxonomy" id="76066"/>
    <lineage>
        <taxon>Eukaryota</taxon>
        <taxon>Metazoa</taxon>
        <taxon>Chordata</taxon>
        <taxon>Craniata</taxon>
        <taxon>Vertebrata</taxon>
        <taxon>Euteleostomi</taxon>
        <taxon>Amphibia</taxon>
        <taxon>Batrachia</taxon>
        <taxon>Anura</taxon>
        <taxon>Neobatrachia</taxon>
        <taxon>Hyloidea</taxon>
        <taxon>Leptodactylidae</taxon>
        <taxon>Leiuperinae</taxon>
        <taxon>Engystomops</taxon>
    </lineage>
</organism>
<dbReference type="GO" id="GO:0051301">
    <property type="term" value="P:cell division"/>
    <property type="evidence" value="ECO:0007669"/>
    <property type="project" value="UniProtKB-KW"/>
</dbReference>
<dbReference type="GO" id="GO:0005737">
    <property type="term" value="C:cytoplasm"/>
    <property type="evidence" value="ECO:0007669"/>
    <property type="project" value="UniProtKB-SubCell"/>
</dbReference>
<gene>
    <name evidence="14" type="ORF">GDO81_010788</name>
</gene>
<proteinExistence type="inferred from homology"/>
<evidence type="ECO:0000313" key="15">
    <source>
        <dbReference type="Proteomes" id="UP000824782"/>
    </source>
</evidence>
<name>A0AAV7C2S3_ENGPU</name>
<dbReference type="GO" id="GO:0045143">
    <property type="term" value="P:homologous chromosome segregation"/>
    <property type="evidence" value="ECO:0007669"/>
    <property type="project" value="TreeGrafter"/>
</dbReference>
<evidence type="ECO:0000313" key="14">
    <source>
        <dbReference type="EMBL" id="KAG8579274.1"/>
    </source>
</evidence>
<evidence type="ECO:0000256" key="6">
    <source>
        <dbReference type="ARBA" id="ARBA00022737"/>
    </source>
</evidence>
<keyword evidence="8" id="KW-0159">Chromosome partition</keyword>
<dbReference type="EMBL" id="WNYA01000004">
    <property type="protein sequence ID" value="KAG8579274.1"/>
    <property type="molecule type" value="Genomic_DNA"/>
</dbReference>
<keyword evidence="9" id="KW-0832">Ubl conjugation</keyword>
<evidence type="ECO:0000256" key="8">
    <source>
        <dbReference type="ARBA" id="ARBA00022829"/>
    </source>
</evidence>
<evidence type="ECO:0000256" key="10">
    <source>
        <dbReference type="ARBA" id="ARBA00023036"/>
    </source>
</evidence>
<dbReference type="GO" id="GO:0005634">
    <property type="term" value="C:nucleus"/>
    <property type="evidence" value="ECO:0007669"/>
    <property type="project" value="UniProtKB-SubCell"/>
</dbReference>
<evidence type="ECO:0000256" key="13">
    <source>
        <dbReference type="ARBA" id="ARBA00039185"/>
    </source>
</evidence>
<protein>
    <recommendedName>
        <fullName evidence="13">Securin</fullName>
    </recommendedName>
</protein>
<dbReference type="Proteomes" id="UP000824782">
    <property type="component" value="Unassembled WGS sequence"/>
</dbReference>
<evidence type="ECO:0000256" key="12">
    <source>
        <dbReference type="ARBA" id="ARBA00023306"/>
    </source>
</evidence>
<dbReference type="AlphaFoldDB" id="A0AAV7C2S3"/>
<dbReference type="PANTHER" id="PTHR10418">
    <property type="entry name" value="SECURIN-3"/>
    <property type="match status" value="1"/>
</dbReference>
<reference evidence="14" key="1">
    <citation type="thesis" date="2020" institute="ProQuest LLC" country="789 East Eisenhower Parkway, Ann Arbor, MI, USA">
        <title>Comparative Genomics and Chromosome Evolution.</title>
        <authorList>
            <person name="Mudd A.B."/>
        </authorList>
    </citation>
    <scope>NUCLEOTIDE SEQUENCE</scope>
    <source>
        <strain evidence="14">237g6f4</strain>
        <tissue evidence="14">Blood</tissue>
    </source>
</reference>
<dbReference type="GO" id="GO:0017124">
    <property type="term" value="F:SH3 domain binding"/>
    <property type="evidence" value="ECO:0007669"/>
    <property type="project" value="UniProtKB-KW"/>
</dbReference>
<accession>A0AAV7C2S3</accession>
<sequence length="165" mass="18581">MEAFMLFEKENDGHYLPTMTNKGLFAQLTKGALPARNAKNLSRPQARRKALGNVNQQVPSTTKVLKPAKRNNSVKQTCEEYPEVETFIPYNPLDFENCNLPQEHKLSDLNLAGVPLFVSKDDMKLVLLVSPVFSPMESSAINYDSFEPSIPQFEDFTIDLPLCCI</sequence>
<evidence type="ECO:0000256" key="1">
    <source>
        <dbReference type="ARBA" id="ARBA00004123"/>
    </source>
</evidence>
<dbReference type="Pfam" id="PF04856">
    <property type="entry name" value="Securin"/>
    <property type="match status" value="1"/>
</dbReference>
<evidence type="ECO:0000256" key="4">
    <source>
        <dbReference type="ARBA" id="ARBA00022490"/>
    </source>
</evidence>
<dbReference type="PANTHER" id="PTHR10418:SF2">
    <property type="entry name" value="SECURIN"/>
    <property type="match status" value="1"/>
</dbReference>
<evidence type="ECO:0000256" key="2">
    <source>
        <dbReference type="ARBA" id="ARBA00004496"/>
    </source>
</evidence>
<keyword evidence="5" id="KW-0132">Cell division</keyword>
<keyword evidence="11" id="KW-0539">Nucleus</keyword>
<keyword evidence="10" id="KW-0729">SH3-binding</keyword>
<comment type="subcellular location">
    <subcellularLocation>
        <location evidence="2">Cytoplasm</location>
    </subcellularLocation>
    <subcellularLocation>
        <location evidence="1">Nucleus</location>
    </subcellularLocation>
</comment>
<comment type="caution">
    <text evidence="14">The sequence shown here is derived from an EMBL/GenBank/DDBJ whole genome shotgun (WGS) entry which is preliminary data.</text>
</comment>
<evidence type="ECO:0000256" key="9">
    <source>
        <dbReference type="ARBA" id="ARBA00022843"/>
    </source>
</evidence>
<comment type="similarity">
    <text evidence="3">Belongs to the securin family.</text>
</comment>
<keyword evidence="12" id="KW-0131">Cell cycle</keyword>
<evidence type="ECO:0000256" key="5">
    <source>
        <dbReference type="ARBA" id="ARBA00022618"/>
    </source>
</evidence>
<evidence type="ECO:0000256" key="7">
    <source>
        <dbReference type="ARBA" id="ARBA00022776"/>
    </source>
</evidence>
<keyword evidence="7" id="KW-0498">Mitosis</keyword>
<dbReference type="GO" id="GO:0051276">
    <property type="term" value="P:chromosome organization"/>
    <property type="evidence" value="ECO:0007669"/>
    <property type="project" value="InterPro"/>
</dbReference>
<dbReference type="InterPro" id="IPR006940">
    <property type="entry name" value="Securin_separation_inhibitor"/>
</dbReference>
<evidence type="ECO:0000256" key="3">
    <source>
        <dbReference type="ARBA" id="ARBA00009264"/>
    </source>
</evidence>
<evidence type="ECO:0000256" key="11">
    <source>
        <dbReference type="ARBA" id="ARBA00023242"/>
    </source>
</evidence>
<keyword evidence="4" id="KW-0963">Cytoplasm</keyword>